<gene>
    <name evidence="5" type="primary">LOC117639795</name>
</gene>
<feature type="compositionally biased region" description="Gly residues" evidence="1">
    <location>
        <begin position="321"/>
        <end position="330"/>
    </location>
</feature>
<sequence>MAGHRAKEALIGALWSVLAIAVAVVVHQAERVAAQPSEVRALSAEPDFRQVSLHWLYPRRASDLFAFRLDYCELQAWGVNRCRTKMVDAPPRPAVVSGRAAQGGEDLSEYGAVVTGLRMATNYTFSVAPVEGRLQQLSPRNRHARTIMAPTKGFSARATLCLPDVSEVEVHTGPHFSGRIAVEANEDSTAPPVSAWRRGDDGDPEARGLSGLGGLGGLSGLGTKAVDEPCAVAGDASSPRESYTLRIDHRRCGSHVNRSTVATFILVQENLPILTHSTRRFLVLCTFQPDALIVRAGISLPTVHGEHRNREDLGEPAHGNQLGGGRGAATGVGVGPADVMAYQLQQGLEGDEDVHALGLTVPSHGVANRQQRRHAGRALGLGQDGDDSPEHGDAHEAQVVLTSVLLVSGVVFLAVAAWWFAPRRKATGEDGALTDDSASTVSVYQNYENSLRDSDSYSSIGTVGTVNSSILSTLSRHHWAYATPASELAGDAKATAKAKAALKDDEFGEVRPRFADDNEQPPSSLVFAIRLPDTTGAVAVLPRATAPVVVPGDKTKKQDAVSVCSVSIGEPESMSSDA</sequence>
<dbReference type="AlphaFoldDB" id="A0A6P8ZHC3"/>
<dbReference type="KEGG" id="tpal:117639795"/>
<organism evidence="5">
    <name type="scientific">Thrips palmi</name>
    <name type="common">Melon thrips</name>
    <dbReference type="NCBI Taxonomy" id="161013"/>
    <lineage>
        <taxon>Eukaryota</taxon>
        <taxon>Metazoa</taxon>
        <taxon>Ecdysozoa</taxon>
        <taxon>Arthropoda</taxon>
        <taxon>Hexapoda</taxon>
        <taxon>Insecta</taxon>
        <taxon>Pterygota</taxon>
        <taxon>Neoptera</taxon>
        <taxon>Paraneoptera</taxon>
        <taxon>Thysanoptera</taxon>
        <taxon>Terebrantia</taxon>
        <taxon>Thripoidea</taxon>
        <taxon>Thripidae</taxon>
        <taxon>Thrips</taxon>
    </lineage>
</organism>
<feature type="region of interest" description="Disordered" evidence="1">
    <location>
        <begin position="307"/>
        <end position="330"/>
    </location>
</feature>
<evidence type="ECO:0000256" key="3">
    <source>
        <dbReference type="SAM" id="SignalP"/>
    </source>
</evidence>
<keyword evidence="4" id="KW-1185">Reference proteome</keyword>
<keyword evidence="2" id="KW-1133">Transmembrane helix</keyword>
<feature type="transmembrane region" description="Helical" evidence="2">
    <location>
        <begin position="399"/>
        <end position="421"/>
    </location>
</feature>
<reference evidence="5" key="1">
    <citation type="submission" date="2025-08" db="UniProtKB">
        <authorList>
            <consortium name="RefSeq"/>
        </authorList>
    </citation>
    <scope>IDENTIFICATION</scope>
    <source>
        <tissue evidence="5">Total insect</tissue>
    </source>
</reference>
<dbReference type="Proteomes" id="UP000515158">
    <property type="component" value="Unplaced"/>
</dbReference>
<keyword evidence="2" id="KW-0472">Membrane</keyword>
<feature type="chain" id="PRO_5028386034" evidence="3">
    <location>
        <begin position="35"/>
        <end position="578"/>
    </location>
</feature>
<protein>
    <submittedName>
        <fullName evidence="5">Uncharacterized protein LOC117639795</fullName>
    </submittedName>
</protein>
<dbReference type="InParanoid" id="A0A6P8ZHC3"/>
<evidence type="ECO:0000313" key="4">
    <source>
        <dbReference type="Proteomes" id="UP000515158"/>
    </source>
</evidence>
<keyword evidence="2" id="KW-0812">Transmembrane</keyword>
<feature type="signal peptide" evidence="3">
    <location>
        <begin position="1"/>
        <end position="34"/>
    </location>
</feature>
<accession>A0A6P8ZHC3</accession>
<dbReference type="GeneID" id="117639795"/>
<dbReference type="RefSeq" id="XP_034231604.1">
    <property type="nucleotide sequence ID" value="XM_034375713.1"/>
</dbReference>
<dbReference type="OrthoDB" id="6368363at2759"/>
<proteinExistence type="predicted"/>
<evidence type="ECO:0000256" key="1">
    <source>
        <dbReference type="SAM" id="MobiDB-lite"/>
    </source>
</evidence>
<evidence type="ECO:0000313" key="5">
    <source>
        <dbReference type="RefSeq" id="XP_034231604.1"/>
    </source>
</evidence>
<keyword evidence="3" id="KW-0732">Signal</keyword>
<name>A0A6P8ZHC3_THRPL</name>
<evidence type="ECO:0000256" key="2">
    <source>
        <dbReference type="SAM" id="Phobius"/>
    </source>
</evidence>